<dbReference type="InterPro" id="IPR042110">
    <property type="entry name" value="Adenylosuccinate_synth_dom2"/>
</dbReference>
<dbReference type="Gene3D" id="3.40.440.10">
    <property type="entry name" value="Adenylosuccinate Synthetase, subunit A, domain 1"/>
    <property type="match status" value="1"/>
</dbReference>
<feature type="binding site" evidence="8">
    <location>
        <begin position="300"/>
        <end position="306"/>
    </location>
    <ligand>
        <name>substrate</name>
    </ligand>
</feature>
<dbReference type="FunFam" id="3.90.170.10:FF:000001">
    <property type="entry name" value="Adenylosuccinate synthetase"/>
    <property type="match status" value="1"/>
</dbReference>
<evidence type="ECO:0000256" key="7">
    <source>
        <dbReference type="ARBA" id="ARBA00023134"/>
    </source>
</evidence>
<sequence length="431" mass="46489">MANVVVVGAQWGDEGKGKIVDWLSERADVIARFQGGHNAGHTLVIDGETYKLNALPSGVVRGGKLSVIGNGVVLDPWHLVNEIASIREQGVDISPETLMIAENTPLILPIHGELDRAREEAASKGTKIGTTGRGIGPAYEDKVGRRSIRVADLSDDATLEARVDRALQHHDPLRRGLGIDPVDRDALIAKLKEIAPQILPYAAPVWKVLSEKRKSGQRILFEGAQGALLDIDFGTYPFVTSSNVIAGQAATGVGMGPGSVDYVLGIVKAYTTRVGEGPFPTELDDDDGLRLGTRGHEFGTVTGRKRRCGWFDAALVRQTCATSGVNGISLTKLDVLDGFETLKICVGYELDGKRLDYLPTAADQQARCVPVYEEMPGWSESTEGARSWAELPANAIKYVRRVEELIDCPVALLSTSPERDDTILVTDPFAD</sequence>
<feature type="binding site" evidence="8">
    <location>
        <begin position="40"/>
        <end position="42"/>
    </location>
    <ligand>
        <name>GTP</name>
        <dbReference type="ChEBI" id="CHEBI:37565"/>
    </ligand>
</feature>
<dbReference type="PROSITE" id="PS01266">
    <property type="entry name" value="ADENYLOSUCCIN_SYN_1"/>
    <property type="match status" value="1"/>
</dbReference>
<dbReference type="PANTHER" id="PTHR11846">
    <property type="entry name" value="ADENYLOSUCCINATE SYNTHETASE"/>
    <property type="match status" value="1"/>
</dbReference>
<dbReference type="EC" id="6.3.4.4" evidence="8 10"/>
<dbReference type="GO" id="GO:0005737">
    <property type="term" value="C:cytoplasm"/>
    <property type="evidence" value="ECO:0007669"/>
    <property type="project" value="UniProtKB-SubCell"/>
</dbReference>
<organism evidence="11 12">
    <name type="scientific">Roseovarius pacificus</name>
    <dbReference type="NCBI Taxonomy" id="337701"/>
    <lineage>
        <taxon>Bacteria</taxon>
        <taxon>Pseudomonadati</taxon>
        <taxon>Pseudomonadota</taxon>
        <taxon>Alphaproteobacteria</taxon>
        <taxon>Rhodobacterales</taxon>
        <taxon>Roseobacteraceae</taxon>
        <taxon>Roseovarius</taxon>
    </lineage>
</organism>
<feature type="binding site" evidence="8">
    <location>
        <position position="145"/>
    </location>
    <ligand>
        <name>IMP</name>
        <dbReference type="ChEBI" id="CHEBI:58053"/>
        <note>ligand shared between dimeric partners</note>
    </ligand>
</feature>
<proteinExistence type="inferred from homology"/>
<dbReference type="OrthoDB" id="9807553at2"/>
<reference evidence="11 12" key="1">
    <citation type="submission" date="2016-11" db="EMBL/GenBank/DDBJ databases">
        <authorList>
            <person name="Jaros S."/>
            <person name="Januszkiewicz K."/>
            <person name="Wedrychowicz H."/>
        </authorList>
    </citation>
    <scope>NUCLEOTIDE SEQUENCE [LARGE SCALE GENOMIC DNA]</scope>
    <source>
        <strain evidence="11 12">DSM 29589</strain>
    </source>
</reference>
<evidence type="ECO:0000256" key="1">
    <source>
        <dbReference type="ARBA" id="ARBA00011738"/>
    </source>
</evidence>
<feature type="binding site" description="in other chain" evidence="8">
    <location>
        <position position="304"/>
    </location>
    <ligand>
        <name>IMP</name>
        <dbReference type="ChEBI" id="CHEBI:58053"/>
        <note>ligand shared between dimeric partners</note>
    </ligand>
</feature>
<dbReference type="InterPro" id="IPR018220">
    <property type="entry name" value="Adenylosuccin_syn_GTP-bd"/>
</dbReference>
<dbReference type="CDD" id="cd03108">
    <property type="entry name" value="AdSS"/>
    <property type="match status" value="1"/>
</dbReference>
<feature type="binding site" evidence="8">
    <location>
        <position position="306"/>
    </location>
    <ligand>
        <name>GTP</name>
        <dbReference type="ChEBI" id="CHEBI:37565"/>
    </ligand>
</feature>
<feature type="active site" evidence="9">
    <location>
        <position position="142"/>
    </location>
</feature>
<dbReference type="EMBL" id="FRBR01000002">
    <property type="protein sequence ID" value="SHL35367.1"/>
    <property type="molecule type" value="Genomic_DNA"/>
</dbReference>
<dbReference type="InterPro" id="IPR042109">
    <property type="entry name" value="Adenylosuccinate_synth_dom1"/>
</dbReference>
<keyword evidence="5 8" id="KW-0658">Purine biosynthesis</keyword>
<feature type="binding site" evidence="8">
    <location>
        <position position="40"/>
    </location>
    <ligand>
        <name>Mg(2+)</name>
        <dbReference type="ChEBI" id="CHEBI:18420"/>
    </ligand>
</feature>
<dbReference type="SMART" id="SM00788">
    <property type="entry name" value="Adenylsucc_synt"/>
    <property type="match status" value="1"/>
</dbReference>
<dbReference type="AlphaFoldDB" id="A0A1M6ZY03"/>
<dbReference type="Gene3D" id="3.90.170.10">
    <property type="entry name" value="Adenylosuccinate Synthetase, subunit A, domain 3"/>
    <property type="match status" value="1"/>
</dbReference>
<evidence type="ECO:0000256" key="5">
    <source>
        <dbReference type="ARBA" id="ARBA00022755"/>
    </source>
</evidence>
<dbReference type="UniPathway" id="UPA00075">
    <property type="reaction ID" value="UER00335"/>
</dbReference>
<dbReference type="GO" id="GO:0046040">
    <property type="term" value="P:IMP metabolic process"/>
    <property type="evidence" value="ECO:0007669"/>
    <property type="project" value="TreeGrafter"/>
</dbReference>
<feature type="binding site" evidence="8">
    <location>
        <begin position="12"/>
        <end position="18"/>
    </location>
    <ligand>
        <name>GTP</name>
        <dbReference type="ChEBI" id="CHEBI:37565"/>
    </ligand>
</feature>
<evidence type="ECO:0000313" key="11">
    <source>
        <dbReference type="EMBL" id="SHL35367.1"/>
    </source>
</evidence>
<feature type="binding site" description="in other chain" evidence="8">
    <location>
        <begin position="38"/>
        <end position="41"/>
    </location>
    <ligand>
        <name>IMP</name>
        <dbReference type="ChEBI" id="CHEBI:58053"/>
        <note>ligand shared between dimeric partners</note>
    </ligand>
</feature>
<comment type="subcellular location">
    <subcellularLocation>
        <location evidence="8">Cytoplasm</location>
    </subcellularLocation>
</comment>
<dbReference type="NCBIfam" id="NF002223">
    <property type="entry name" value="PRK01117.1"/>
    <property type="match status" value="1"/>
</dbReference>
<feature type="binding site" evidence="8">
    <location>
        <position position="13"/>
    </location>
    <ligand>
        <name>Mg(2+)</name>
        <dbReference type="ChEBI" id="CHEBI:18420"/>
    </ligand>
</feature>
<evidence type="ECO:0000313" key="12">
    <source>
        <dbReference type="Proteomes" id="UP000183974"/>
    </source>
</evidence>
<keyword evidence="7 8" id="KW-0342">GTP-binding</keyword>
<keyword evidence="8" id="KW-0963">Cytoplasm</keyword>
<comment type="cofactor">
    <cofactor evidence="8">
        <name>Mg(2+)</name>
        <dbReference type="ChEBI" id="CHEBI:18420"/>
    </cofactor>
    <text evidence="8">Binds 1 Mg(2+) ion per subunit.</text>
</comment>
<dbReference type="InterPro" id="IPR042111">
    <property type="entry name" value="Adenylosuccinate_synth_dom3"/>
</dbReference>
<gene>
    <name evidence="8" type="primary">purA</name>
    <name evidence="11" type="ORF">SAMN05444398_102100</name>
</gene>
<dbReference type="GO" id="GO:0000287">
    <property type="term" value="F:magnesium ion binding"/>
    <property type="evidence" value="ECO:0007669"/>
    <property type="project" value="UniProtKB-UniRule"/>
</dbReference>
<evidence type="ECO:0000256" key="3">
    <source>
        <dbReference type="ARBA" id="ARBA00022723"/>
    </source>
</evidence>
<comment type="catalytic activity">
    <reaction evidence="8 10">
        <text>IMP + L-aspartate + GTP = N(6)-(1,2-dicarboxyethyl)-AMP + GDP + phosphate + 2 H(+)</text>
        <dbReference type="Rhea" id="RHEA:15753"/>
        <dbReference type="ChEBI" id="CHEBI:15378"/>
        <dbReference type="ChEBI" id="CHEBI:29991"/>
        <dbReference type="ChEBI" id="CHEBI:37565"/>
        <dbReference type="ChEBI" id="CHEBI:43474"/>
        <dbReference type="ChEBI" id="CHEBI:57567"/>
        <dbReference type="ChEBI" id="CHEBI:58053"/>
        <dbReference type="ChEBI" id="CHEBI:58189"/>
        <dbReference type="EC" id="6.3.4.4"/>
    </reaction>
</comment>
<keyword evidence="6 8" id="KW-0460">Magnesium</keyword>
<keyword evidence="2 8" id="KW-0436">Ligase</keyword>
<keyword evidence="12" id="KW-1185">Reference proteome</keyword>
<evidence type="ECO:0000256" key="6">
    <source>
        <dbReference type="ARBA" id="ARBA00022842"/>
    </source>
</evidence>
<dbReference type="PANTHER" id="PTHR11846:SF0">
    <property type="entry name" value="ADENYLOSUCCINATE SYNTHETASE"/>
    <property type="match status" value="1"/>
</dbReference>
<dbReference type="GO" id="GO:0044208">
    <property type="term" value="P:'de novo' AMP biosynthetic process"/>
    <property type="evidence" value="ECO:0007669"/>
    <property type="project" value="UniProtKB-UniRule"/>
</dbReference>
<feature type="binding site" evidence="8">
    <location>
        <begin position="332"/>
        <end position="334"/>
    </location>
    <ligand>
        <name>GTP</name>
        <dbReference type="ChEBI" id="CHEBI:37565"/>
    </ligand>
</feature>
<keyword evidence="4 8" id="KW-0547">Nucleotide-binding</keyword>
<dbReference type="GO" id="GO:0004019">
    <property type="term" value="F:adenylosuccinate synthase activity"/>
    <property type="evidence" value="ECO:0007669"/>
    <property type="project" value="UniProtKB-UniRule"/>
</dbReference>
<evidence type="ECO:0000256" key="8">
    <source>
        <dbReference type="HAMAP-Rule" id="MF_00011"/>
    </source>
</evidence>
<dbReference type="SUPFAM" id="SSF52540">
    <property type="entry name" value="P-loop containing nucleoside triphosphate hydrolases"/>
    <property type="match status" value="1"/>
</dbReference>
<evidence type="ECO:0000256" key="4">
    <source>
        <dbReference type="ARBA" id="ARBA00022741"/>
    </source>
</evidence>
<protein>
    <recommendedName>
        <fullName evidence="8 10">Adenylosuccinate synthetase</fullName>
        <shortName evidence="8">AMPSase</shortName>
        <shortName evidence="8">AdSS</shortName>
        <ecNumber evidence="8 10">6.3.4.4</ecNumber>
    </recommendedName>
    <alternativeName>
        <fullName evidence="8">IMP--aspartate ligase</fullName>
    </alternativeName>
</protein>
<comment type="subunit">
    <text evidence="1 8">Homodimer.</text>
</comment>
<feature type="binding site" description="in other chain" evidence="8">
    <location>
        <position position="131"/>
    </location>
    <ligand>
        <name>IMP</name>
        <dbReference type="ChEBI" id="CHEBI:58053"/>
        <note>ligand shared between dimeric partners</note>
    </ligand>
</feature>
<dbReference type="InterPro" id="IPR027417">
    <property type="entry name" value="P-loop_NTPase"/>
</dbReference>
<comment type="similarity">
    <text evidence="8 10">Belongs to the adenylosuccinate synthetase family.</text>
</comment>
<feature type="binding site" description="in other chain" evidence="8">
    <location>
        <position position="225"/>
    </location>
    <ligand>
        <name>IMP</name>
        <dbReference type="ChEBI" id="CHEBI:58053"/>
        <note>ligand shared between dimeric partners</note>
    </ligand>
</feature>
<dbReference type="NCBIfam" id="TIGR00184">
    <property type="entry name" value="purA"/>
    <property type="match status" value="1"/>
</dbReference>
<dbReference type="GO" id="GO:0005525">
    <property type="term" value="F:GTP binding"/>
    <property type="evidence" value="ECO:0007669"/>
    <property type="project" value="UniProtKB-UniRule"/>
</dbReference>
<evidence type="ECO:0000256" key="9">
    <source>
        <dbReference type="PROSITE-ProRule" id="PRU10134"/>
    </source>
</evidence>
<dbReference type="FunFam" id="1.10.300.10:FF:000001">
    <property type="entry name" value="Adenylosuccinate synthetase"/>
    <property type="match status" value="1"/>
</dbReference>
<dbReference type="Pfam" id="PF00709">
    <property type="entry name" value="Adenylsucc_synt"/>
    <property type="match status" value="1"/>
</dbReference>
<feature type="active site" description="Proton donor" evidence="8">
    <location>
        <position position="41"/>
    </location>
</feature>
<feature type="active site" description="Proton acceptor" evidence="8">
    <location>
        <position position="13"/>
    </location>
</feature>
<dbReference type="RefSeq" id="WP_073033817.1">
    <property type="nucleotide sequence ID" value="NZ_BMLR01000002.1"/>
</dbReference>
<evidence type="ECO:0000256" key="10">
    <source>
        <dbReference type="RuleBase" id="RU000520"/>
    </source>
</evidence>
<dbReference type="STRING" id="337701.SAMN05444398_102100"/>
<feature type="binding site" evidence="8">
    <location>
        <begin position="414"/>
        <end position="416"/>
    </location>
    <ligand>
        <name>GTP</name>
        <dbReference type="ChEBI" id="CHEBI:37565"/>
    </ligand>
</feature>
<accession>A0A1M6ZY03</accession>
<evidence type="ECO:0000256" key="2">
    <source>
        <dbReference type="ARBA" id="ARBA00022598"/>
    </source>
</evidence>
<dbReference type="InterPro" id="IPR033128">
    <property type="entry name" value="Adenylosuccin_syn_Lys_AS"/>
</dbReference>
<comment type="pathway">
    <text evidence="8 10">Purine metabolism; AMP biosynthesis via de novo pathway; AMP from IMP: step 1/2.</text>
</comment>
<dbReference type="Gene3D" id="1.10.300.10">
    <property type="entry name" value="Adenylosuccinate Synthetase, subunit A, domain 2"/>
    <property type="match status" value="1"/>
</dbReference>
<dbReference type="PROSITE" id="PS00513">
    <property type="entry name" value="ADENYLOSUCCIN_SYN_2"/>
    <property type="match status" value="1"/>
</dbReference>
<feature type="binding site" description="in other chain" evidence="8">
    <location>
        <begin position="13"/>
        <end position="16"/>
    </location>
    <ligand>
        <name>IMP</name>
        <dbReference type="ChEBI" id="CHEBI:58053"/>
        <note>ligand shared between dimeric partners</note>
    </ligand>
</feature>
<feature type="binding site" description="in other chain" evidence="8">
    <location>
        <position position="240"/>
    </location>
    <ligand>
        <name>IMP</name>
        <dbReference type="ChEBI" id="CHEBI:58053"/>
        <note>ligand shared between dimeric partners</note>
    </ligand>
</feature>
<comment type="function">
    <text evidence="8">Plays an important role in the de novo pathway of purine nucleotide biosynthesis. Catalyzes the first committed step in the biosynthesis of AMP from IMP.</text>
</comment>
<name>A0A1M6ZY03_9RHOB</name>
<dbReference type="Proteomes" id="UP000183974">
    <property type="component" value="Unassembled WGS sequence"/>
</dbReference>
<keyword evidence="3 8" id="KW-0479">Metal-binding</keyword>
<dbReference type="InterPro" id="IPR001114">
    <property type="entry name" value="Adenylosuccinate_synthetase"/>
</dbReference>
<dbReference type="HAMAP" id="MF_00011">
    <property type="entry name" value="Adenylosucc_synth"/>
    <property type="match status" value="1"/>
</dbReference>